<name>A0ABR3F250_9AGAR</name>
<dbReference type="SUPFAM" id="SSF53474">
    <property type="entry name" value="alpha/beta-Hydrolases"/>
    <property type="match status" value="1"/>
</dbReference>
<accession>A0ABR3F250</accession>
<dbReference type="InterPro" id="IPR029058">
    <property type="entry name" value="AB_hydrolase_fold"/>
</dbReference>
<evidence type="ECO:0000256" key="2">
    <source>
        <dbReference type="ARBA" id="ARBA00022801"/>
    </source>
</evidence>
<evidence type="ECO:0000313" key="5">
    <source>
        <dbReference type="EMBL" id="KAL0569299.1"/>
    </source>
</evidence>
<dbReference type="InterPro" id="IPR050309">
    <property type="entry name" value="Type-B_Carboxylest/Lipase"/>
</dbReference>
<dbReference type="EC" id="3.1.1.-" evidence="3"/>
<organism evidence="5 6">
    <name type="scientific">Marasmius crinis-equi</name>
    <dbReference type="NCBI Taxonomy" id="585013"/>
    <lineage>
        <taxon>Eukaryota</taxon>
        <taxon>Fungi</taxon>
        <taxon>Dikarya</taxon>
        <taxon>Basidiomycota</taxon>
        <taxon>Agaricomycotina</taxon>
        <taxon>Agaricomycetes</taxon>
        <taxon>Agaricomycetidae</taxon>
        <taxon>Agaricales</taxon>
        <taxon>Marasmiineae</taxon>
        <taxon>Marasmiaceae</taxon>
        <taxon>Marasmius</taxon>
    </lineage>
</organism>
<comment type="caution">
    <text evidence="5">The sequence shown here is derived from an EMBL/GenBank/DDBJ whole genome shotgun (WGS) entry which is preliminary data.</text>
</comment>
<dbReference type="PROSITE" id="PS00122">
    <property type="entry name" value="CARBOXYLESTERASE_B_1"/>
    <property type="match status" value="1"/>
</dbReference>
<comment type="similarity">
    <text evidence="1 3">Belongs to the type-B carboxylesterase/lipase family.</text>
</comment>
<dbReference type="PROSITE" id="PS00941">
    <property type="entry name" value="CARBOXYLESTERASE_B_2"/>
    <property type="match status" value="1"/>
</dbReference>
<evidence type="ECO:0000259" key="4">
    <source>
        <dbReference type="Pfam" id="PF00135"/>
    </source>
</evidence>
<dbReference type="EMBL" id="JBAHYK010001150">
    <property type="protein sequence ID" value="KAL0569299.1"/>
    <property type="molecule type" value="Genomic_DNA"/>
</dbReference>
<feature type="non-terminal residue" evidence="5">
    <location>
        <position position="1"/>
    </location>
</feature>
<gene>
    <name evidence="5" type="ORF">V5O48_012663</name>
</gene>
<dbReference type="Pfam" id="PF00135">
    <property type="entry name" value="COesterase"/>
    <property type="match status" value="1"/>
</dbReference>
<dbReference type="PANTHER" id="PTHR11559">
    <property type="entry name" value="CARBOXYLESTERASE"/>
    <property type="match status" value="1"/>
</dbReference>
<evidence type="ECO:0000256" key="3">
    <source>
        <dbReference type="RuleBase" id="RU361235"/>
    </source>
</evidence>
<evidence type="ECO:0000256" key="1">
    <source>
        <dbReference type="ARBA" id="ARBA00005964"/>
    </source>
</evidence>
<dbReference type="Proteomes" id="UP001465976">
    <property type="component" value="Unassembled WGS sequence"/>
</dbReference>
<feature type="domain" description="Carboxylesterase type B" evidence="4">
    <location>
        <begin position="2"/>
        <end position="500"/>
    </location>
</feature>
<dbReference type="InterPro" id="IPR019819">
    <property type="entry name" value="Carboxylesterase_B_CS"/>
</dbReference>
<dbReference type="Gene3D" id="3.40.50.1820">
    <property type="entry name" value="alpha/beta hydrolase"/>
    <property type="match status" value="1"/>
</dbReference>
<dbReference type="InterPro" id="IPR019826">
    <property type="entry name" value="Carboxylesterase_B_AS"/>
</dbReference>
<reference evidence="5 6" key="1">
    <citation type="submission" date="2024-02" db="EMBL/GenBank/DDBJ databases">
        <title>A draft genome for the cacao thread blight pathogen Marasmius crinis-equi.</title>
        <authorList>
            <person name="Cohen S.P."/>
            <person name="Baruah I.K."/>
            <person name="Amoako-Attah I."/>
            <person name="Bukari Y."/>
            <person name="Meinhardt L.W."/>
            <person name="Bailey B.A."/>
        </authorList>
    </citation>
    <scope>NUCLEOTIDE SEQUENCE [LARGE SCALE GENOMIC DNA]</scope>
    <source>
        <strain evidence="5 6">GH-76</strain>
    </source>
</reference>
<proteinExistence type="inferred from homology"/>
<dbReference type="InterPro" id="IPR002018">
    <property type="entry name" value="CarbesteraseB"/>
</dbReference>
<protein>
    <recommendedName>
        <fullName evidence="3">Carboxylic ester hydrolase</fullName>
        <ecNumber evidence="3">3.1.1.-</ecNumber>
    </recommendedName>
</protein>
<keyword evidence="2 3" id="KW-0378">Hydrolase</keyword>
<keyword evidence="6" id="KW-1185">Reference proteome</keyword>
<evidence type="ECO:0000313" key="6">
    <source>
        <dbReference type="Proteomes" id="UP001465976"/>
    </source>
</evidence>
<sequence length="522" mass="56283">LPFAEPPLKNLRFRQPVLKTTFDASEFDASKPGLACLQTALPVNTVTEDCLTLNIFRPSTMNGTEKLPVLVWFHGGAWAIGSGGRYNGSRLVSRSITRGTPVLIVTANYRLGALGFPIGEEAANENILNLGLHDNVAALQWVQANIDAFGGDPARVTIFGESAGAKAVDLLLFNEQINNLASGAILESDPGIALANLPLNNERWSGFVSAIPSCSHLSDATNTLGCLRSEDVNSDDLLRAFEIANITFRGPTVDWEPVLDGKDGLVPRYPSQSTVKATFPVIIGSNLDEGTLFIEQGPTTESSEDTIRDLIHEISRRPPGRNEEIQNIINRILEAYPNVPALGAPFGTGNDTFGLSPDFKRAAAVAGDAVLESHRRLVLSQLAQRPQTNVYSFVFADTNGGMITVPPEFNVASPPPSPGSLGVPHTAEIFYVFGTLEDELGPGNVTASALALSQAMMDYWISFAATGDPNDGRGAQRPRWAPFNPDDPMVIQLKGNETRMIPDTFRAEGISIFNEDPTAFRR</sequence>